<dbReference type="PROSITE" id="PS51450">
    <property type="entry name" value="LRR"/>
    <property type="match status" value="2"/>
</dbReference>
<protein>
    <submittedName>
        <fullName evidence="4">Leucine-rich repeat-containing protein</fullName>
    </submittedName>
</protein>
<dbReference type="InterPro" id="IPR001611">
    <property type="entry name" value="Leu-rich_rpt"/>
</dbReference>
<dbReference type="InterPro" id="IPR032675">
    <property type="entry name" value="LRR_dom_sf"/>
</dbReference>
<dbReference type="Pfam" id="PF00560">
    <property type="entry name" value="LRR_1"/>
    <property type="match status" value="1"/>
</dbReference>
<keyword evidence="1" id="KW-0433">Leucine-rich repeat</keyword>
<organism evidence="4 5">
    <name type="scientific">Candidatus Regiella insecticola LSR1</name>
    <dbReference type="NCBI Taxonomy" id="663321"/>
    <lineage>
        <taxon>Bacteria</taxon>
        <taxon>Pseudomonadati</taxon>
        <taxon>Pseudomonadota</taxon>
        <taxon>Gammaproteobacteria</taxon>
        <taxon>Enterobacterales</taxon>
        <taxon>Enterobacteriaceae</taxon>
        <taxon>aphid secondary symbionts</taxon>
        <taxon>Candidatus Regiella</taxon>
    </lineage>
</organism>
<dbReference type="HOGENOM" id="CLU_810597_0_0_6"/>
<dbReference type="SUPFAM" id="SSF52058">
    <property type="entry name" value="L domain-like"/>
    <property type="match status" value="1"/>
</dbReference>
<dbReference type="InterPro" id="IPR050216">
    <property type="entry name" value="LRR_domain-containing"/>
</dbReference>
<dbReference type="PANTHER" id="PTHR48051">
    <property type="match status" value="1"/>
</dbReference>
<dbReference type="PANTHER" id="PTHR48051:SF1">
    <property type="entry name" value="RAS SUPPRESSOR PROTEIN 1"/>
    <property type="match status" value="1"/>
</dbReference>
<dbReference type="Proteomes" id="UP000005726">
    <property type="component" value="Unassembled WGS sequence"/>
</dbReference>
<dbReference type="AlphaFoldDB" id="E0WTH8"/>
<accession>E0WTH8</accession>
<keyword evidence="2" id="KW-0677">Repeat</keyword>
<evidence type="ECO:0000313" key="5">
    <source>
        <dbReference type="Proteomes" id="UP000005726"/>
    </source>
</evidence>
<feature type="region of interest" description="Disordered" evidence="3">
    <location>
        <begin position="1"/>
        <end position="29"/>
    </location>
</feature>
<gene>
    <name evidence="4" type="ORF">REG_1337</name>
</gene>
<keyword evidence="5" id="KW-1185">Reference proteome</keyword>
<evidence type="ECO:0000256" key="3">
    <source>
        <dbReference type="SAM" id="MobiDB-lite"/>
    </source>
</evidence>
<dbReference type="InterPro" id="IPR025875">
    <property type="entry name" value="Leu-rich_rpt_4"/>
</dbReference>
<dbReference type="PRINTS" id="PR00019">
    <property type="entry name" value="LEURICHRPT"/>
</dbReference>
<dbReference type="RefSeq" id="WP_006705012.1">
    <property type="nucleotide sequence ID" value="NZ_CAWLGB010000004.1"/>
</dbReference>
<dbReference type="GO" id="GO:0005737">
    <property type="term" value="C:cytoplasm"/>
    <property type="evidence" value="ECO:0007669"/>
    <property type="project" value="TreeGrafter"/>
</dbReference>
<reference evidence="4" key="1">
    <citation type="journal article" date="2009" name="Environ. Microbiol.">
        <title>Dynamics of genome evolution in facultative symbionts of aphids.</title>
        <authorList>
            <person name="Degnan P.H."/>
            <person name="Leonardo T.E."/>
            <person name="Cass B.N."/>
            <person name="Hurwitz B."/>
            <person name="Stern D."/>
            <person name="Gibbs R.A."/>
            <person name="Richards S."/>
            <person name="Moran N.A."/>
        </authorList>
    </citation>
    <scope>NUCLEOTIDE SEQUENCE [LARGE SCALE GENOMIC DNA]</scope>
    <source>
        <strain evidence="4">LSR1</strain>
    </source>
</reference>
<dbReference type="Gene3D" id="3.80.10.10">
    <property type="entry name" value="Ribonuclease Inhibitor"/>
    <property type="match status" value="2"/>
</dbReference>
<proteinExistence type="predicted"/>
<evidence type="ECO:0000313" key="4">
    <source>
        <dbReference type="EMBL" id="EFL91863.1"/>
    </source>
</evidence>
<dbReference type="Pfam" id="PF12799">
    <property type="entry name" value="LRR_4"/>
    <property type="match status" value="1"/>
</dbReference>
<sequence>MNTTMPTATSALPVSSASASQNKDTSTDLSLRDKITQKMSGYLVELGLMSEEDRSKDHVLANLLIDPNLINKMKEMKKEASEQGLEEKKEDIVTHFNWLGELLPWSRHDKIINQIKNQLDNNNVSNLNASALGLTSLPDHPSVLLSLNELDLSDNQFRTIPPVIAVLTNLTSLDLSNNDLGTLYILPTVRPSKEAEKKINTGEERDIASNWDLEQLPSNTPGMIQHTLSSLEKLKELNLSNNRELGTLDPKEIPRSLTKLDVNNTNLRYLPILSEFKNLMTLNVSGCEIEEIELTFMPEHVTIIYNGNTKFLVDGKEFSGEKWNGITIQRIENSKKHIGQHV</sequence>
<name>E0WTH8_9ENTR</name>
<evidence type="ECO:0000256" key="1">
    <source>
        <dbReference type="ARBA" id="ARBA00022614"/>
    </source>
</evidence>
<dbReference type="EMBL" id="GL379592">
    <property type="protein sequence ID" value="EFL91863.1"/>
    <property type="molecule type" value="Genomic_DNA"/>
</dbReference>
<evidence type="ECO:0000256" key="2">
    <source>
        <dbReference type="ARBA" id="ARBA00022737"/>
    </source>
</evidence>